<keyword evidence="3" id="KW-1185">Reference proteome</keyword>
<dbReference type="Proteomes" id="UP000323505">
    <property type="component" value="Unassembled WGS sequence"/>
</dbReference>
<evidence type="ECO:0000313" key="3">
    <source>
        <dbReference type="Proteomes" id="UP000323505"/>
    </source>
</evidence>
<reference evidence="2 3" key="1">
    <citation type="submission" date="2019-08" db="EMBL/GenBank/DDBJ databases">
        <title>Actinomadura sp. nov. CYP1-5 isolated from mountain soil.</title>
        <authorList>
            <person name="Songsumanus A."/>
            <person name="Kuncharoen N."/>
            <person name="Kudo T."/>
            <person name="Yuki M."/>
            <person name="Igarashi Y."/>
            <person name="Tanasupawat S."/>
        </authorList>
    </citation>
    <scope>NUCLEOTIDE SEQUENCE [LARGE SCALE GENOMIC DNA]</scope>
    <source>
        <strain evidence="2 3">CYP1-5</strain>
    </source>
</reference>
<sequence length="61" mass="6663">MDLTALTWRKASRSGENGGACVELASASDVIVVRDSKNPTGPRLTMSRPHFQHLARTLKNL</sequence>
<dbReference type="InterPro" id="IPR007278">
    <property type="entry name" value="DUF397"/>
</dbReference>
<evidence type="ECO:0000313" key="2">
    <source>
        <dbReference type="EMBL" id="TYK46725.1"/>
    </source>
</evidence>
<dbReference type="Pfam" id="PF04149">
    <property type="entry name" value="DUF397"/>
    <property type="match status" value="1"/>
</dbReference>
<name>A0A5D3FHF9_9ACTN</name>
<accession>A0A5D3FHF9</accession>
<dbReference type="EMBL" id="VSRQ01000005">
    <property type="protein sequence ID" value="TYK46725.1"/>
    <property type="molecule type" value="Genomic_DNA"/>
</dbReference>
<gene>
    <name evidence="2" type="ORF">FXF68_23015</name>
</gene>
<organism evidence="2 3">
    <name type="scientific">Actinomadura decatromicini</name>
    <dbReference type="NCBI Taxonomy" id="2604572"/>
    <lineage>
        <taxon>Bacteria</taxon>
        <taxon>Bacillati</taxon>
        <taxon>Actinomycetota</taxon>
        <taxon>Actinomycetes</taxon>
        <taxon>Streptosporangiales</taxon>
        <taxon>Thermomonosporaceae</taxon>
        <taxon>Actinomadura</taxon>
    </lineage>
</organism>
<protein>
    <submittedName>
        <fullName evidence="2">DUF397 domain-containing protein</fullName>
    </submittedName>
</protein>
<dbReference type="RefSeq" id="WP_148762540.1">
    <property type="nucleotide sequence ID" value="NZ_VSRQ01000005.1"/>
</dbReference>
<comment type="caution">
    <text evidence="2">The sequence shown here is derived from an EMBL/GenBank/DDBJ whole genome shotgun (WGS) entry which is preliminary data.</text>
</comment>
<feature type="domain" description="DUF397" evidence="1">
    <location>
        <begin position="6"/>
        <end position="59"/>
    </location>
</feature>
<evidence type="ECO:0000259" key="1">
    <source>
        <dbReference type="Pfam" id="PF04149"/>
    </source>
</evidence>
<proteinExistence type="predicted"/>
<dbReference type="AlphaFoldDB" id="A0A5D3FHF9"/>